<evidence type="ECO:0000313" key="10">
    <source>
        <dbReference type="Proteomes" id="UP000627934"/>
    </source>
</evidence>
<feature type="compositionally biased region" description="Low complexity" evidence="7">
    <location>
        <begin position="899"/>
        <end position="914"/>
    </location>
</feature>
<accession>A0A8H7IRF8</accession>
<organism evidence="9 10">
    <name type="scientific">Lasiodiplodia theobromae</name>
    <dbReference type="NCBI Taxonomy" id="45133"/>
    <lineage>
        <taxon>Eukaryota</taxon>
        <taxon>Fungi</taxon>
        <taxon>Dikarya</taxon>
        <taxon>Ascomycota</taxon>
        <taxon>Pezizomycotina</taxon>
        <taxon>Dothideomycetes</taxon>
        <taxon>Dothideomycetes incertae sedis</taxon>
        <taxon>Botryosphaeriales</taxon>
        <taxon>Botryosphaeriaceae</taxon>
        <taxon>Lasiodiplodia</taxon>
    </lineage>
</organism>
<dbReference type="Gene3D" id="3.30.160.60">
    <property type="entry name" value="Classic Zinc Finger"/>
    <property type="match status" value="2"/>
</dbReference>
<dbReference type="HAMAP" id="MF_00535">
    <property type="entry name" value="Cyanate_hydrat"/>
    <property type="match status" value="1"/>
</dbReference>
<dbReference type="SMART" id="SM01116">
    <property type="entry name" value="Cyanate_lyase"/>
    <property type="match status" value="1"/>
</dbReference>
<evidence type="ECO:0000256" key="2">
    <source>
        <dbReference type="ARBA" id="ARBA00009802"/>
    </source>
</evidence>
<dbReference type="InterPro" id="IPR013087">
    <property type="entry name" value="Znf_C2H2_type"/>
</dbReference>
<evidence type="ECO:0000259" key="8">
    <source>
        <dbReference type="PROSITE" id="PS50157"/>
    </source>
</evidence>
<name>A0A8H7IRF8_9PEZI</name>
<protein>
    <recommendedName>
        <fullName evidence="5">Cyanate hydratase</fullName>
        <shortName evidence="5">Cyanase</shortName>
        <ecNumber evidence="5">4.2.1.104</ecNumber>
    </recommendedName>
    <alternativeName>
        <fullName evidence="5">Cyanate hydrolase</fullName>
    </alternativeName>
    <alternativeName>
        <fullName evidence="5">Cyanate lyase</fullName>
    </alternativeName>
</protein>
<dbReference type="PROSITE" id="PS50157">
    <property type="entry name" value="ZINC_FINGER_C2H2_2"/>
    <property type="match status" value="2"/>
</dbReference>
<comment type="similarity">
    <text evidence="5">Belongs to the cyanase family.</text>
</comment>
<gene>
    <name evidence="5" type="primary">cyn1</name>
    <name evidence="9" type="ORF">BFW01_g950</name>
</gene>
<dbReference type="InterPro" id="IPR010982">
    <property type="entry name" value="Lambda_DNA-bd_dom_sf"/>
</dbReference>
<evidence type="ECO:0000313" key="9">
    <source>
        <dbReference type="EMBL" id="KAF9630388.1"/>
    </source>
</evidence>
<dbReference type="Gene3D" id="3.30.1160.10">
    <property type="entry name" value="Cyanate lyase, C-terminal domain"/>
    <property type="match status" value="1"/>
</dbReference>
<dbReference type="PROSITE" id="PS00028">
    <property type="entry name" value="ZINC_FINGER_C2H2_1"/>
    <property type="match status" value="3"/>
</dbReference>
<dbReference type="SUPFAM" id="SSF55234">
    <property type="entry name" value="Cyanase C-terminal domain"/>
    <property type="match status" value="1"/>
</dbReference>
<reference evidence="9" key="1">
    <citation type="submission" date="2016-08" db="EMBL/GenBank/DDBJ databases">
        <authorList>
            <person name="Yan J."/>
        </authorList>
    </citation>
    <scope>NUCLEOTIDE SEQUENCE</scope>
    <source>
        <strain evidence="9">CSS-01s</strain>
    </source>
</reference>
<dbReference type="InterPro" id="IPR001387">
    <property type="entry name" value="Cro/C1-type_HTH"/>
</dbReference>
<dbReference type="GO" id="GO:0003677">
    <property type="term" value="F:DNA binding"/>
    <property type="evidence" value="ECO:0007669"/>
    <property type="project" value="InterPro"/>
</dbReference>
<evidence type="ECO:0000256" key="7">
    <source>
        <dbReference type="SAM" id="MobiDB-lite"/>
    </source>
</evidence>
<comment type="similarity">
    <text evidence="2">Belongs to the MBF1 family.</text>
</comment>
<comment type="function">
    <text evidence="1 5">Catalyzes the reaction of cyanate with bicarbonate to produce ammonia and carbon dioxide.</text>
</comment>
<dbReference type="Gene3D" id="1.10.260.40">
    <property type="entry name" value="lambda repressor-like DNA-binding domains"/>
    <property type="match status" value="1"/>
</dbReference>
<feature type="compositionally biased region" description="Basic and acidic residues" evidence="7">
    <location>
        <begin position="549"/>
        <end position="563"/>
    </location>
</feature>
<keyword evidence="3 5" id="KW-0456">Lyase</keyword>
<feature type="compositionally biased region" description="Polar residues" evidence="7">
    <location>
        <begin position="1002"/>
        <end position="1013"/>
    </location>
</feature>
<dbReference type="SUPFAM" id="SSF47413">
    <property type="entry name" value="lambda repressor-like DNA-binding domains"/>
    <property type="match status" value="1"/>
</dbReference>
<feature type="active site" evidence="5">
    <location>
        <position position="144"/>
    </location>
</feature>
<dbReference type="PRINTS" id="PR01693">
    <property type="entry name" value="CYANASE"/>
</dbReference>
<feature type="domain" description="C2H2-type" evidence="8">
    <location>
        <begin position="696"/>
        <end position="726"/>
    </location>
</feature>
<proteinExistence type="inferred from homology"/>
<comment type="caution">
    <text evidence="9">The sequence shown here is derived from an EMBL/GenBank/DDBJ whole genome shotgun (WGS) entry which is preliminary data.</text>
</comment>
<dbReference type="EMBL" id="MDYX01000040">
    <property type="protein sequence ID" value="KAF9630388.1"/>
    <property type="molecule type" value="Genomic_DNA"/>
</dbReference>
<dbReference type="CDD" id="cd00559">
    <property type="entry name" value="Cyanase_C"/>
    <property type="match status" value="1"/>
</dbReference>
<reference evidence="9" key="2">
    <citation type="journal article" date="2018" name="DNA Res.">
        <title>Comparative genome and transcriptome analyses reveal adaptations to opportunistic infections in woody plant degrading pathogens of Botryosphaeriaceae.</title>
        <authorList>
            <person name="Yan J.Y."/>
            <person name="Zhao W.S."/>
            <person name="Chen Z."/>
            <person name="Xing Q.K."/>
            <person name="Zhang W."/>
            <person name="Chethana K.W.T."/>
            <person name="Xue M.F."/>
            <person name="Xu J.P."/>
            <person name="Phillips A.J.L."/>
            <person name="Wang Y."/>
            <person name="Liu J.H."/>
            <person name="Liu M."/>
            <person name="Zhou Y."/>
            <person name="Jayawardena R.S."/>
            <person name="Manawasinghe I.S."/>
            <person name="Huang J.B."/>
            <person name="Qiao G.H."/>
            <person name="Fu C.Y."/>
            <person name="Guo F.F."/>
            <person name="Dissanayake A.J."/>
            <person name="Peng Y.L."/>
            <person name="Hyde K.D."/>
            <person name="Li X.H."/>
        </authorList>
    </citation>
    <scope>NUCLEOTIDE SEQUENCE</scope>
    <source>
        <strain evidence="9">CSS-01s</strain>
    </source>
</reference>
<comment type="function">
    <text evidence="4">Transcriptional coactivator that stimulates GCN4-dependent transcriptional activity by bridging the DNA-binding region of GCN4 and TBP (SPT15), thereby recruiting TBP to GCN4-bound promoters. Involved in induction of the ribosome quality control (RQC) pathway; a pathway that degrades nascent peptide chains during problematic translation. Required to prevent stalled ribosomes from frameshifting.</text>
</comment>
<feature type="region of interest" description="Disordered" evidence="7">
    <location>
        <begin position="525"/>
        <end position="614"/>
    </location>
</feature>
<feature type="compositionally biased region" description="Low complexity" evidence="7">
    <location>
        <begin position="581"/>
        <end position="614"/>
    </location>
</feature>
<evidence type="ECO:0000256" key="6">
    <source>
        <dbReference type="PROSITE-ProRule" id="PRU00042"/>
    </source>
</evidence>
<feature type="compositionally biased region" description="Polar residues" evidence="7">
    <location>
        <begin position="569"/>
        <end position="580"/>
    </location>
</feature>
<dbReference type="InterPro" id="IPR036581">
    <property type="entry name" value="Cyanate_lyase_C_sf"/>
</dbReference>
<feature type="region of interest" description="Disordered" evidence="7">
    <location>
        <begin position="888"/>
        <end position="950"/>
    </location>
</feature>
<dbReference type="Proteomes" id="UP000627934">
    <property type="component" value="Unassembled WGS sequence"/>
</dbReference>
<dbReference type="AlphaFoldDB" id="A0A8H7IRF8"/>
<keyword evidence="6" id="KW-0479">Metal-binding</keyword>
<dbReference type="InterPro" id="IPR008076">
    <property type="entry name" value="Cyanase"/>
</dbReference>
<dbReference type="PANTHER" id="PTHR34186:SF2">
    <property type="entry name" value="CYANATE HYDRATASE"/>
    <property type="match status" value="1"/>
</dbReference>
<keyword evidence="6" id="KW-0863">Zinc-finger</keyword>
<dbReference type="SMART" id="SM00355">
    <property type="entry name" value="ZnF_C2H2"/>
    <property type="match status" value="6"/>
</dbReference>
<dbReference type="Pfam" id="PF02560">
    <property type="entry name" value="Cyanate_lyase"/>
    <property type="match status" value="1"/>
</dbReference>
<dbReference type="PANTHER" id="PTHR34186">
    <property type="entry name" value="CYANATE HYDRATASE"/>
    <property type="match status" value="1"/>
</dbReference>
<feature type="active site" evidence="5">
    <location>
        <position position="170"/>
    </location>
</feature>
<dbReference type="CDD" id="cd00093">
    <property type="entry name" value="HTH_XRE"/>
    <property type="match status" value="1"/>
</dbReference>
<evidence type="ECO:0000256" key="3">
    <source>
        <dbReference type="ARBA" id="ARBA00023239"/>
    </source>
</evidence>
<sequence>MASASLTTRLAPRALLPLSARLALPAFAAHQHRLFHQSSTMASKHPITTLDASLIPRLPESSPTLFEAKKAKNLSFEAIAQKLGREEVAVAALFYGQSAASEEDVKNLSEILGIPVEKLRSQLAGHPDRGRTMEMPPREPLIYRLYEIVQNYGYAYKAVLNEKFGDGIMSAISFSTTVKKETDEKGDWAVITLRGKWDRLVHLPQRRLKCRTASSASFILALLAGIPFSPDHVFWVAETAGIISGKGITALLSLSDSAVFWHHPHCSASYERAWSTRKLAGNTLTWCQTVREAGAQVPARFLPNPRALHPHLYFFARTRPTFLPHRNNSEVRNTATAALPVGILPLHLLRDVRQPASTVAMTVKCPKPGCGATFGTNKARKKHCDELEDHDYCKKCDHLAKDWDDLTNHKANSPIVHLCCKFCGQDFKTSSGRDRHIKTIHPVDQDIRCIGCNEHFVRAAALVEHLEFDHCRKISAQQFKSNIQHKHMVAKILSDPDAMSSKLFDFNVNDTSSQGGVALSESSNLLDEEDKNASDSSQNGGSVIQPLEPRVKPRDPNAPRLGERWPSLPSHTRQTSSSTDISSGMAGISISGESSGGARLPSSGMPSVKSPSSVLSDSTVKASESQAWTSASGASKKLFPEAEKTPASLHWEAALRARELEYEAANSTNMLMQRYWDPTHKDYNPERFFNPVIEMYSCPFPQCEENFREPFMLEHHINTIHGISQQRCPQCLKLFKSTTALVAHCEAPASTCGISRSDRYGQAIDQFSGGFLGAKDARRPDFTEAEREDKYTDKTKTEKHAGSGYKIGMIKYESTLPLDWPTESLASNTQIGRSWDEGGRGPNIGGNMNPAVPLSKSKKVHHSTANIYPQPFQDFVPEITPNMFAPPREQREKAQKSPTTAAKSSTLQSSSAASNGVAKENGPPASASASKAKKKSKRPQNIASQLIDPEAYKQYYEPGSLLRSPEEPLVPMRRADAYYLSSEQIVSDGDGDGDDEDDGVSLSASSTRRSAWN</sequence>
<feature type="region of interest" description="Disordered" evidence="7">
    <location>
        <begin position="981"/>
        <end position="1013"/>
    </location>
</feature>
<feature type="active site" evidence="5">
    <location>
        <position position="147"/>
    </location>
</feature>
<feature type="domain" description="C2H2-type" evidence="8">
    <location>
        <begin position="418"/>
        <end position="446"/>
    </location>
</feature>
<dbReference type="NCBIfam" id="TIGR00673">
    <property type="entry name" value="cynS"/>
    <property type="match status" value="1"/>
</dbReference>
<dbReference type="GO" id="GO:0008824">
    <property type="term" value="F:cyanate hydratase activity"/>
    <property type="evidence" value="ECO:0007669"/>
    <property type="project" value="UniProtKB-UniRule"/>
</dbReference>
<evidence type="ECO:0000256" key="1">
    <source>
        <dbReference type="ARBA" id="ARBA00003561"/>
    </source>
</evidence>
<dbReference type="GO" id="GO:0008270">
    <property type="term" value="F:zinc ion binding"/>
    <property type="evidence" value="ECO:0007669"/>
    <property type="project" value="UniProtKB-KW"/>
</dbReference>
<comment type="catalytic activity">
    <reaction evidence="5">
        <text>cyanate + hydrogencarbonate + 3 H(+) = NH4(+) + 2 CO2</text>
        <dbReference type="Rhea" id="RHEA:11120"/>
        <dbReference type="ChEBI" id="CHEBI:15378"/>
        <dbReference type="ChEBI" id="CHEBI:16526"/>
        <dbReference type="ChEBI" id="CHEBI:17544"/>
        <dbReference type="ChEBI" id="CHEBI:28938"/>
        <dbReference type="ChEBI" id="CHEBI:29195"/>
        <dbReference type="EC" id="4.2.1.104"/>
    </reaction>
</comment>
<evidence type="ECO:0000256" key="4">
    <source>
        <dbReference type="ARBA" id="ARBA00035107"/>
    </source>
</evidence>
<keyword evidence="6" id="KW-0862">Zinc</keyword>
<evidence type="ECO:0000256" key="5">
    <source>
        <dbReference type="HAMAP-Rule" id="MF_03139"/>
    </source>
</evidence>
<dbReference type="InterPro" id="IPR003712">
    <property type="entry name" value="Cyanate_lyase_C"/>
</dbReference>
<feature type="compositionally biased region" description="Acidic residues" evidence="7">
    <location>
        <begin position="989"/>
        <end position="999"/>
    </location>
</feature>
<dbReference type="EC" id="4.2.1.104" evidence="5"/>